<evidence type="ECO:0000256" key="2">
    <source>
        <dbReference type="ARBA" id="ARBA00023015"/>
    </source>
</evidence>
<comment type="caution">
    <text evidence="6">The sequence shown here is derived from an EMBL/GenBank/DDBJ whole genome shotgun (WGS) entry which is preliminary data.</text>
</comment>
<dbReference type="PANTHER" id="PTHR30146:SF148">
    <property type="entry name" value="HTH-TYPE TRANSCRIPTIONAL REPRESSOR PURR-RELATED"/>
    <property type="match status" value="1"/>
</dbReference>
<dbReference type="InterPro" id="IPR046335">
    <property type="entry name" value="LacI/GalR-like_sensor"/>
</dbReference>
<dbReference type="GO" id="GO:0003700">
    <property type="term" value="F:DNA-binding transcription factor activity"/>
    <property type="evidence" value="ECO:0007669"/>
    <property type="project" value="TreeGrafter"/>
</dbReference>
<dbReference type="Pfam" id="PF00356">
    <property type="entry name" value="LacI"/>
    <property type="match status" value="1"/>
</dbReference>
<evidence type="ECO:0000256" key="1">
    <source>
        <dbReference type="ARBA" id="ARBA00022491"/>
    </source>
</evidence>
<dbReference type="PROSITE" id="PS00356">
    <property type="entry name" value="HTH_LACI_1"/>
    <property type="match status" value="1"/>
</dbReference>
<dbReference type="Proteomes" id="UP001139488">
    <property type="component" value="Unassembled WGS sequence"/>
</dbReference>
<keyword evidence="4" id="KW-0804">Transcription</keyword>
<dbReference type="PROSITE" id="PS50932">
    <property type="entry name" value="HTH_LACI_2"/>
    <property type="match status" value="1"/>
</dbReference>
<dbReference type="SUPFAM" id="SSF53822">
    <property type="entry name" value="Periplasmic binding protein-like I"/>
    <property type="match status" value="1"/>
</dbReference>
<evidence type="ECO:0000313" key="6">
    <source>
        <dbReference type="EMBL" id="MCJ2376875.1"/>
    </source>
</evidence>
<accession>A0A9X1WEK1</accession>
<evidence type="ECO:0000313" key="7">
    <source>
        <dbReference type="Proteomes" id="UP001139488"/>
    </source>
</evidence>
<evidence type="ECO:0000256" key="4">
    <source>
        <dbReference type="ARBA" id="ARBA00023163"/>
    </source>
</evidence>
<dbReference type="Gene3D" id="1.10.260.40">
    <property type="entry name" value="lambda repressor-like DNA-binding domains"/>
    <property type="match status" value="1"/>
</dbReference>
<dbReference type="InterPro" id="IPR000843">
    <property type="entry name" value="HTH_LacI"/>
</dbReference>
<feature type="domain" description="HTH lacI-type" evidence="5">
    <location>
        <begin position="7"/>
        <end position="52"/>
    </location>
</feature>
<dbReference type="CDD" id="cd06267">
    <property type="entry name" value="PBP1_LacI_sugar_binding-like"/>
    <property type="match status" value="1"/>
</dbReference>
<organism evidence="6 7">
    <name type="scientific">Vibrio gelatinilyticus</name>
    <dbReference type="NCBI Taxonomy" id="2893468"/>
    <lineage>
        <taxon>Bacteria</taxon>
        <taxon>Pseudomonadati</taxon>
        <taxon>Pseudomonadota</taxon>
        <taxon>Gammaproteobacteria</taxon>
        <taxon>Vibrionales</taxon>
        <taxon>Vibrionaceae</taxon>
        <taxon>Vibrio</taxon>
    </lineage>
</organism>
<dbReference type="Pfam" id="PF13377">
    <property type="entry name" value="Peripla_BP_3"/>
    <property type="match status" value="1"/>
</dbReference>
<keyword evidence="1" id="KW-0678">Repressor</keyword>
<dbReference type="PANTHER" id="PTHR30146">
    <property type="entry name" value="LACI-RELATED TRANSCRIPTIONAL REPRESSOR"/>
    <property type="match status" value="1"/>
</dbReference>
<evidence type="ECO:0000259" key="5">
    <source>
        <dbReference type="PROSITE" id="PS50932"/>
    </source>
</evidence>
<sequence length="345" mass="37473">MKKNEGVTLDDIASVSGVSKATVSRVLNNSAYVAEGTRGKVEKAINDLDYKRPSANVKWSLNYDEITIVAEKNITTSANFFGGIFSLVEEHAREMGVTIRLVKVGKNLIQLKRKVSNSKAIIVLGVDRIEILDIIRKQSVPCVIINGIDVKQQISSIAPDYYWGSYNAAKLLIRNGHRKIKLITSNVNHTTLLRQDGFIKACSEHNISTNDAIVDLALYSPELGEFSTDFGAGELLPGLIDQGILSDCTGVVCMCDMIAISLTDVLDDKGVLIPDDLSIVGFDNIDASRFNSPPLTTVSSDLDDLCAITLSTLLQISNRPNSNSVRVSIATSVVERGSVKDISQK</sequence>
<evidence type="ECO:0000256" key="3">
    <source>
        <dbReference type="ARBA" id="ARBA00023125"/>
    </source>
</evidence>
<keyword evidence="3" id="KW-0238">DNA-binding</keyword>
<dbReference type="PRINTS" id="PR00036">
    <property type="entry name" value="HTHLACI"/>
</dbReference>
<dbReference type="CDD" id="cd01392">
    <property type="entry name" value="HTH_LacI"/>
    <property type="match status" value="1"/>
</dbReference>
<dbReference type="EMBL" id="JAJNNZ010000005">
    <property type="protein sequence ID" value="MCJ2376875.1"/>
    <property type="molecule type" value="Genomic_DNA"/>
</dbReference>
<reference evidence="6" key="1">
    <citation type="submission" date="2021-11" db="EMBL/GenBank/DDBJ databases">
        <title>Vibrio ZSDE26 sp. nov. and Vibrio ZSDZ34 sp. nov., isolated from coastal seawater in Qingdao.</title>
        <authorList>
            <person name="Zhang P."/>
        </authorList>
    </citation>
    <scope>NUCLEOTIDE SEQUENCE</scope>
    <source>
        <strain evidence="6">ZSDZ34</strain>
    </source>
</reference>
<dbReference type="SUPFAM" id="SSF47413">
    <property type="entry name" value="lambda repressor-like DNA-binding domains"/>
    <property type="match status" value="1"/>
</dbReference>
<protein>
    <submittedName>
        <fullName evidence="6">LacI family transcriptional regulator</fullName>
    </submittedName>
</protein>
<gene>
    <name evidence="6" type="ORF">LNL84_08495</name>
</gene>
<dbReference type="Gene3D" id="3.40.50.2300">
    <property type="match status" value="2"/>
</dbReference>
<name>A0A9X1WEK1_9VIBR</name>
<dbReference type="InterPro" id="IPR028082">
    <property type="entry name" value="Peripla_BP_I"/>
</dbReference>
<keyword evidence="2" id="KW-0805">Transcription regulation</keyword>
<dbReference type="SMART" id="SM00354">
    <property type="entry name" value="HTH_LACI"/>
    <property type="match status" value="1"/>
</dbReference>
<keyword evidence="7" id="KW-1185">Reference proteome</keyword>
<dbReference type="GO" id="GO:0000976">
    <property type="term" value="F:transcription cis-regulatory region binding"/>
    <property type="evidence" value="ECO:0007669"/>
    <property type="project" value="TreeGrafter"/>
</dbReference>
<dbReference type="AlphaFoldDB" id="A0A9X1WEK1"/>
<proteinExistence type="predicted"/>
<dbReference type="InterPro" id="IPR010982">
    <property type="entry name" value="Lambda_DNA-bd_dom_sf"/>
</dbReference>
<dbReference type="RefSeq" id="WP_244356796.1">
    <property type="nucleotide sequence ID" value="NZ_JAJNNZ010000005.1"/>
</dbReference>